<protein>
    <submittedName>
        <fullName evidence="2">Uncharacterized protein</fullName>
    </submittedName>
</protein>
<accession>A0A7X6JCA0</accession>
<feature type="transmembrane region" description="Helical" evidence="1">
    <location>
        <begin position="36"/>
        <end position="56"/>
    </location>
</feature>
<organism evidence="2 3">
    <name type="scientific">Brucella tritici</name>
    <dbReference type="NCBI Taxonomy" id="94626"/>
    <lineage>
        <taxon>Bacteria</taxon>
        <taxon>Pseudomonadati</taxon>
        <taxon>Pseudomonadota</taxon>
        <taxon>Alphaproteobacteria</taxon>
        <taxon>Hyphomicrobiales</taxon>
        <taxon>Brucellaceae</taxon>
        <taxon>Brucella/Ochrobactrum group</taxon>
        <taxon>Brucella</taxon>
    </lineage>
</organism>
<gene>
    <name evidence="2" type="ORF">HGG76_10565</name>
</gene>
<dbReference type="AlphaFoldDB" id="A0A7X6JCA0"/>
<keyword evidence="1" id="KW-0472">Membrane</keyword>
<name>A0A7X6JCA0_9HYPH</name>
<proteinExistence type="predicted"/>
<sequence length="91" mass="8952">MSGTALADPISIGSAIISGLLSVGAAGILPAMSAGLLGSIVLGAGVLGAQFLAGAFSDPAHRRWTPASSKAHSKPAIARRSALLAVCEWAD</sequence>
<keyword evidence="1" id="KW-1133">Transmembrane helix</keyword>
<dbReference type="EMBL" id="JAAXZB010000001">
    <property type="protein sequence ID" value="NKW09841.1"/>
    <property type="molecule type" value="Genomic_DNA"/>
</dbReference>
<evidence type="ECO:0000313" key="3">
    <source>
        <dbReference type="Proteomes" id="UP000558475"/>
    </source>
</evidence>
<reference evidence="2 3" key="1">
    <citation type="submission" date="2020-04" db="EMBL/GenBank/DDBJ databases">
        <title>Whole genome sequencing of clinical and environmental type strains of Ochrobactrum.</title>
        <authorList>
            <person name="Dharne M."/>
        </authorList>
    </citation>
    <scope>NUCLEOTIDE SEQUENCE [LARGE SCALE GENOMIC DNA]</scope>
    <source>
        <strain evidence="2 3">DSM 13340</strain>
    </source>
</reference>
<evidence type="ECO:0000256" key="1">
    <source>
        <dbReference type="SAM" id="Phobius"/>
    </source>
</evidence>
<evidence type="ECO:0000313" key="2">
    <source>
        <dbReference type="EMBL" id="NKW09841.1"/>
    </source>
</evidence>
<feature type="transmembrane region" description="Helical" evidence="1">
    <location>
        <begin position="12"/>
        <end position="30"/>
    </location>
</feature>
<comment type="caution">
    <text evidence="2">The sequence shown here is derived from an EMBL/GenBank/DDBJ whole genome shotgun (WGS) entry which is preliminary data.</text>
</comment>
<keyword evidence="1" id="KW-0812">Transmembrane</keyword>
<dbReference type="Proteomes" id="UP000558475">
    <property type="component" value="Unassembled WGS sequence"/>
</dbReference>